<dbReference type="AlphaFoldDB" id="A0A151MKT6"/>
<dbReference type="InterPro" id="IPR003006">
    <property type="entry name" value="Ig/MHC_CS"/>
</dbReference>
<dbReference type="InterPro" id="IPR013783">
    <property type="entry name" value="Ig-like_fold"/>
</dbReference>
<keyword evidence="4" id="KW-0472">Membrane</keyword>
<sequence length="382" mass="41398">MGLGAPLLLPLLHPLFLGAAGAMLTLYTAPETRAALGSVALLKCRFNVGRPIDPAVLRVRWLSAAAGPVAQYDRGQGTFEPRLRLSEQELQIGNASLEVQDVAVQDNGTYTCEVAYGTETQLGKTTLWVLAAPRISLDQRVGGAETSLLCHVGGFFPEDMEATLLRDEQVLNGSTRSSPQRNQDGTFNLTLTYTFTPVRSDAGAVFTCRVRHPVLGQPLVEEFALDVPGSDRTGAAIGAVVAIVLALGAAGAASYCWRQRRAPPELSRIQVLARWDPPDQVPFAVHLHGFYPNGIHRVEWSMDGKAWERSEPSYYAENEDGTFSARSVWRVASRCLARPEQRVRVRVQHGPADPPIAGELSIGDTGVLRPPEVSGISPRSWG</sequence>
<evidence type="ECO:0000256" key="1">
    <source>
        <dbReference type="ARBA" id="ARBA00023157"/>
    </source>
</evidence>
<dbReference type="InterPro" id="IPR003597">
    <property type="entry name" value="Ig_C1-set"/>
</dbReference>
<dbReference type="InterPro" id="IPR003599">
    <property type="entry name" value="Ig_sub"/>
</dbReference>
<keyword evidence="4" id="KW-1133">Transmembrane helix</keyword>
<evidence type="ECO:0000256" key="4">
    <source>
        <dbReference type="SAM" id="Phobius"/>
    </source>
</evidence>
<dbReference type="SUPFAM" id="SSF48726">
    <property type="entry name" value="Immunoglobulin"/>
    <property type="match status" value="3"/>
</dbReference>
<keyword evidence="5" id="KW-0732">Signal</keyword>
<evidence type="ECO:0000259" key="6">
    <source>
        <dbReference type="PROSITE" id="PS50835"/>
    </source>
</evidence>
<dbReference type="STRING" id="8496.A0A151MKT6"/>
<dbReference type="SMART" id="SM00407">
    <property type="entry name" value="IGc1"/>
    <property type="match status" value="1"/>
</dbReference>
<feature type="region of interest" description="Disordered" evidence="3">
    <location>
        <begin position="354"/>
        <end position="382"/>
    </location>
</feature>
<evidence type="ECO:0000313" key="7">
    <source>
        <dbReference type="EMBL" id="KYO25069.1"/>
    </source>
</evidence>
<gene>
    <name evidence="7" type="ORF">Y1Q_0011035</name>
</gene>
<keyword evidence="2" id="KW-0325">Glycoprotein</keyword>
<feature type="signal peptide" evidence="5">
    <location>
        <begin position="1"/>
        <end position="22"/>
    </location>
</feature>
<dbReference type="EMBL" id="AKHW03005986">
    <property type="protein sequence ID" value="KYO25069.1"/>
    <property type="molecule type" value="Genomic_DNA"/>
</dbReference>
<protein>
    <submittedName>
        <fullName evidence="7">Tapasin-related protein-like</fullName>
    </submittedName>
</protein>
<name>A0A151MKT6_ALLMI</name>
<dbReference type="InterPro" id="IPR051755">
    <property type="entry name" value="Ig-like_CS_Receptor"/>
</dbReference>
<dbReference type="Proteomes" id="UP000050525">
    <property type="component" value="Unassembled WGS sequence"/>
</dbReference>
<feature type="transmembrane region" description="Helical" evidence="4">
    <location>
        <begin position="235"/>
        <end position="257"/>
    </location>
</feature>
<evidence type="ECO:0000256" key="3">
    <source>
        <dbReference type="SAM" id="MobiDB-lite"/>
    </source>
</evidence>
<evidence type="ECO:0000256" key="2">
    <source>
        <dbReference type="ARBA" id="ARBA00023180"/>
    </source>
</evidence>
<dbReference type="InterPro" id="IPR013106">
    <property type="entry name" value="Ig_V-set"/>
</dbReference>
<dbReference type="SMART" id="SM00409">
    <property type="entry name" value="IG"/>
    <property type="match status" value="2"/>
</dbReference>
<dbReference type="PANTHER" id="PTHR19971">
    <property type="entry name" value="SIGNAL-REGULATORY PROTEIN BETA"/>
    <property type="match status" value="1"/>
</dbReference>
<evidence type="ECO:0000313" key="8">
    <source>
        <dbReference type="Proteomes" id="UP000050525"/>
    </source>
</evidence>
<keyword evidence="1" id="KW-1015">Disulfide bond</keyword>
<reference evidence="7 8" key="1">
    <citation type="journal article" date="2012" name="Genome Biol.">
        <title>Sequencing three crocodilian genomes to illuminate the evolution of archosaurs and amniotes.</title>
        <authorList>
            <person name="St John J.A."/>
            <person name="Braun E.L."/>
            <person name="Isberg S.R."/>
            <person name="Miles L.G."/>
            <person name="Chong A.Y."/>
            <person name="Gongora J."/>
            <person name="Dalzell P."/>
            <person name="Moran C."/>
            <person name="Bed'hom B."/>
            <person name="Abzhanov A."/>
            <person name="Burgess S.C."/>
            <person name="Cooksey A.M."/>
            <person name="Castoe T.A."/>
            <person name="Crawford N.G."/>
            <person name="Densmore L.D."/>
            <person name="Drew J.C."/>
            <person name="Edwards S.V."/>
            <person name="Faircloth B.C."/>
            <person name="Fujita M.K."/>
            <person name="Greenwold M.J."/>
            <person name="Hoffmann F.G."/>
            <person name="Howard J.M."/>
            <person name="Iguchi T."/>
            <person name="Janes D.E."/>
            <person name="Khan S.Y."/>
            <person name="Kohno S."/>
            <person name="de Koning A.J."/>
            <person name="Lance S.L."/>
            <person name="McCarthy F.M."/>
            <person name="McCormack J.E."/>
            <person name="Merchant M.E."/>
            <person name="Peterson D.G."/>
            <person name="Pollock D.D."/>
            <person name="Pourmand N."/>
            <person name="Raney B.J."/>
            <person name="Roessler K.A."/>
            <person name="Sanford J.R."/>
            <person name="Sawyer R.H."/>
            <person name="Schmidt C.J."/>
            <person name="Triplett E.W."/>
            <person name="Tuberville T.D."/>
            <person name="Venegas-Anaya M."/>
            <person name="Howard J.T."/>
            <person name="Jarvis E.D."/>
            <person name="Guillette L.J.Jr."/>
            <person name="Glenn T.C."/>
            <person name="Green R.E."/>
            <person name="Ray D.A."/>
        </authorList>
    </citation>
    <scope>NUCLEOTIDE SEQUENCE [LARGE SCALE GENOMIC DNA]</scope>
    <source>
        <strain evidence="7">KSC_2009_1</strain>
    </source>
</reference>
<keyword evidence="8" id="KW-1185">Reference proteome</keyword>
<feature type="chain" id="PRO_5007585276" evidence="5">
    <location>
        <begin position="23"/>
        <end position="382"/>
    </location>
</feature>
<dbReference type="InterPro" id="IPR036179">
    <property type="entry name" value="Ig-like_dom_sf"/>
</dbReference>
<dbReference type="CDD" id="cd00098">
    <property type="entry name" value="IgC1"/>
    <property type="match status" value="1"/>
</dbReference>
<proteinExistence type="predicted"/>
<evidence type="ECO:0000256" key="5">
    <source>
        <dbReference type="SAM" id="SignalP"/>
    </source>
</evidence>
<feature type="domain" description="Ig-like" evidence="6">
    <location>
        <begin position="133"/>
        <end position="212"/>
    </location>
</feature>
<organism evidence="7 8">
    <name type="scientific">Alligator mississippiensis</name>
    <name type="common">American alligator</name>
    <dbReference type="NCBI Taxonomy" id="8496"/>
    <lineage>
        <taxon>Eukaryota</taxon>
        <taxon>Metazoa</taxon>
        <taxon>Chordata</taxon>
        <taxon>Craniata</taxon>
        <taxon>Vertebrata</taxon>
        <taxon>Euteleostomi</taxon>
        <taxon>Archelosauria</taxon>
        <taxon>Archosauria</taxon>
        <taxon>Crocodylia</taxon>
        <taxon>Alligatoridae</taxon>
        <taxon>Alligatorinae</taxon>
        <taxon>Alligator</taxon>
    </lineage>
</organism>
<dbReference type="Gene3D" id="2.60.40.10">
    <property type="entry name" value="Immunoglobulins"/>
    <property type="match status" value="3"/>
</dbReference>
<feature type="domain" description="Ig-like" evidence="6">
    <location>
        <begin position="14"/>
        <end position="123"/>
    </location>
</feature>
<comment type="caution">
    <text evidence="7">The sequence shown here is derived from an EMBL/GenBank/DDBJ whole genome shotgun (WGS) entry which is preliminary data.</text>
</comment>
<dbReference type="PROSITE" id="PS50835">
    <property type="entry name" value="IG_LIKE"/>
    <property type="match status" value="2"/>
</dbReference>
<accession>A0A151MKT6</accession>
<dbReference type="Pfam" id="PF07654">
    <property type="entry name" value="C1-set"/>
    <property type="match status" value="1"/>
</dbReference>
<keyword evidence="4" id="KW-0812">Transmembrane</keyword>
<dbReference type="Pfam" id="PF07686">
    <property type="entry name" value="V-set"/>
    <property type="match status" value="1"/>
</dbReference>
<dbReference type="PROSITE" id="PS00290">
    <property type="entry name" value="IG_MHC"/>
    <property type="match status" value="1"/>
</dbReference>
<dbReference type="InterPro" id="IPR007110">
    <property type="entry name" value="Ig-like_dom"/>
</dbReference>